<evidence type="ECO:0000256" key="3">
    <source>
        <dbReference type="ARBA" id="ARBA00022692"/>
    </source>
</evidence>
<feature type="transmembrane region" description="Helical" evidence="9">
    <location>
        <begin position="99"/>
        <end position="119"/>
    </location>
</feature>
<dbReference type="Gene3D" id="1.20.1070.10">
    <property type="entry name" value="Rhodopsin 7-helix transmembrane proteins"/>
    <property type="match status" value="1"/>
</dbReference>
<feature type="transmembrane region" description="Helical" evidence="9">
    <location>
        <begin position="139"/>
        <end position="157"/>
    </location>
</feature>
<accession>A0A9Q0RMV5</accession>
<dbReference type="AlphaFoldDB" id="A0A9Q0RMV5"/>
<keyword evidence="6 9" id="KW-0472">Membrane</keyword>
<sequence>MTMMEFIDPPHQTNETVMIDPTNQWIVLFDGANNLDQFDDLNQTNCYRSTSLEIVTNHFIQSCLAILYSCTAVLSLIGNIMVILVQLFAKEHGHHFRRYLINLAISDIIIGVFCVPFTYTDFVLRQWTFPHWLCPTAQFVQLLSVFITANTLAIIGIERAIATLYPLTEAHQWMQRHTNHLIASTWMCGILYAYVPYSHTYTRQYGLNGHSFYQCSYDNGLTVEKRRLLMTLNFILTFAMPSIILTISYVAIMKQLHHRGHIRSCGYRYHTPSNSPPEVYSHIHLIRLP</sequence>
<organism evidence="11 12">
    <name type="scientific">Blomia tropicalis</name>
    <name type="common">Mite</name>
    <dbReference type="NCBI Taxonomy" id="40697"/>
    <lineage>
        <taxon>Eukaryota</taxon>
        <taxon>Metazoa</taxon>
        <taxon>Ecdysozoa</taxon>
        <taxon>Arthropoda</taxon>
        <taxon>Chelicerata</taxon>
        <taxon>Arachnida</taxon>
        <taxon>Acari</taxon>
        <taxon>Acariformes</taxon>
        <taxon>Sarcoptiformes</taxon>
        <taxon>Astigmata</taxon>
        <taxon>Glycyphagoidea</taxon>
        <taxon>Echimyopodidae</taxon>
        <taxon>Blomia</taxon>
    </lineage>
</organism>
<evidence type="ECO:0000256" key="4">
    <source>
        <dbReference type="ARBA" id="ARBA00022989"/>
    </source>
</evidence>
<dbReference type="PRINTS" id="PR00237">
    <property type="entry name" value="GPCRRHODOPSN"/>
</dbReference>
<keyword evidence="3 9" id="KW-0812">Transmembrane</keyword>
<keyword evidence="8" id="KW-0807">Transducer</keyword>
<feature type="domain" description="G-protein coupled receptors family 1 profile" evidence="10">
    <location>
        <begin position="78"/>
        <end position="289"/>
    </location>
</feature>
<evidence type="ECO:0000256" key="9">
    <source>
        <dbReference type="SAM" id="Phobius"/>
    </source>
</evidence>
<dbReference type="GO" id="GO:0004930">
    <property type="term" value="F:G protein-coupled receptor activity"/>
    <property type="evidence" value="ECO:0007669"/>
    <property type="project" value="UniProtKB-KW"/>
</dbReference>
<evidence type="ECO:0000259" key="10">
    <source>
        <dbReference type="PROSITE" id="PS50262"/>
    </source>
</evidence>
<comment type="similarity">
    <text evidence="2">Belongs to the G-protein coupled receptor 1 family.</text>
</comment>
<evidence type="ECO:0000256" key="5">
    <source>
        <dbReference type="ARBA" id="ARBA00023040"/>
    </source>
</evidence>
<evidence type="ECO:0000256" key="8">
    <source>
        <dbReference type="ARBA" id="ARBA00023224"/>
    </source>
</evidence>
<proteinExistence type="inferred from homology"/>
<comment type="caution">
    <text evidence="11">The sequence shown here is derived from an EMBL/GenBank/DDBJ whole genome shotgun (WGS) entry which is preliminary data.</text>
</comment>
<dbReference type="Proteomes" id="UP001142055">
    <property type="component" value="Chromosome 1"/>
</dbReference>
<dbReference type="PROSITE" id="PS50262">
    <property type="entry name" value="G_PROTEIN_RECEP_F1_2"/>
    <property type="match status" value="1"/>
</dbReference>
<evidence type="ECO:0000256" key="1">
    <source>
        <dbReference type="ARBA" id="ARBA00004141"/>
    </source>
</evidence>
<dbReference type="InterPro" id="IPR017452">
    <property type="entry name" value="GPCR_Rhodpsn_7TM"/>
</dbReference>
<keyword evidence="5" id="KW-0297">G-protein coupled receptor</keyword>
<dbReference type="InterPro" id="IPR000276">
    <property type="entry name" value="GPCR_Rhodpsn"/>
</dbReference>
<dbReference type="PANTHER" id="PTHR45695:SF9">
    <property type="entry name" value="LEUCOKININ RECEPTOR"/>
    <property type="match status" value="1"/>
</dbReference>
<gene>
    <name evidence="11" type="ORF">RDWZM_000313</name>
</gene>
<evidence type="ECO:0000313" key="11">
    <source>
        <dbReference type="EMBL" id="KAJ6221768.1"/>
    </source>
</evidence>
<dbReference type="Pfam" id="PF00001">
    <property type="entry name" value="7tm_1"/>
    <property type="match status" value="1"/>
</dbReference>
<feature type="transmembrane region" description="Helical" evidence="9">
    <location>
        <begin position="228"/>
        <end position="252"/>
    </location>
</feature>
<feature type="transmembrane region" description="Helical" evidence="9">
    <location>
        <begin position="178"/>
        <end position="195"/>
    </location>
</feature>
<dbReference type="SUPFAM" id="SSF81321">
    <property type="entry name" value="Family A G protein-coupled receptor-like"/>
    <property type="match status" value="1"/>
</dbReference>
<keyword evidence="4 9" id="KW-1133">Transmembrane helix</keyword>
<evidence type="ECO:0000256" key="7">
    <source>
        <dbReference type="ARBA" id="ARBA00023170"/>
    </source>
</evidence>
<feature type="transmembrane region" description="Helical" evidence="9">
    <location>
        <begin position="65"/>
        <end position="87"/>
    </location>
</feature>
<name>A0A9Q0RMV5_BLOTA</name>
<dbReference type="EMBL" id="JAPWDV010000001">
    <property type="protein sequence ID" value="KAJ6221768.1"/>
    <property type="molecule type" value="Genomic_DNA"/>
</dbReference>
<evidence type="ECO:0000256" key="6">
    <source>
        <dbReference type="ARBA" id="ARBA00023136"/>
    </source>
</evidence>
<dbReference type="OMA" id="TFPHWLC"/>
<dbReference type="GO" id="GO:0005886">
    <property type="term" value="C:plasma membrane"/>
    <property type="evidence" value="ECO:0007669"/>
    <property type="project" value="TreeGrafter"/>
</dbReference>
<dbReference type="PANTHER" id="PTHR45695">
    <property type="entry name" value="LEUCOKININ RECEPTOR-RELATED"/>
    <property type="match status" value="1"/>
</dbReference>
<keyword evidence="12" id="KW-1185">Reference proteome</keyword>
<comment type="subcellular location">
    <subcellularLocation>
        <location evidence="1">Membrane</location>
        <topology evidence="1">Multi-pass membrane protein</topology>
    </subcellularLocation>
</comment>
<evidence type="ECO:0000313" key="12">
    <source>
        <dbReference type="Proteomes" id="UP001142055"/>
    </source>
</evidence>
<keyword evidence="7" id="KW-0675">Receptor</keyword>
<reference evidence="11" key="1">
    <citation type="submission" date="2022-12" db="EMBL/GenBank/DDBJ databases">
        <title>Genome assemblies of Blomia tropicalis.</title>
        <authorList>
            <person name="Cui Y."/>
        </authorList>
    </citation>
    <scope>NUCLEOTIDE SEQUENCE</scope>
    <source>
        <tissue evidence="11">Adult mites</tissue>
    </source>
</reference>
<evidence type="ECO:0000256" key="2">
    <source>
        <dbReference type="ARBA" id="ARBA00010663"/>
    </source>
</evidence>
<protein>
    <recommendedName>
        <fullName evidence="10">G-protein coupled receptors family 1 profile domain-containing protein</fullName>
    </recommendedName>
</protein>